<dbReference type="AlphaFoldDB" id="A0A2A2I3H8"/>
<evidence type="ECO:0000313" key="3">
    <source>
        <dbReference type="Proteomes" id="UP000218332"/>
    </source>
</evidence>
<evidence type="ECO:0000313" key="2">
    <source>
        <dbReference type="EMBL" id="PAV26142.1"/>
    </source>
</evidence>
<evidence type="ECO:0000256" key="1">
    <source>
        <dbReference type="SAM" id="Phobius"/>
    </source>
</evidence>
<keyword evidence="3" id="KW-1185">Reference proteome</keyword>
<dbReference type="RefSeq" id="WP_095610768.1">
    <property type="nucleotide sequence ID" value="NZ_NMPM01000036.1"/>
</dbReference>
<dbReference type="Proteomes" id="UP000218332">
    <property type="component" value="Unassembled WGS sequence"/>
</dbReference>
<protein>
    <submittedName>
        <fullName evidence="2">Uncharacterized protein</fullName>
    </submittedName>
</protein>
<keyword evidence="1" id="KW-0812">Transmembrane</keyword>
<keyword evidence="1" id="KW-1133">Transmembrane helix</keyword>
<sequence>MSNLIMVLAVLFLALIVLVPLLEKYARNSKSGGQAPAGVVKWIFPLLALVIVLQLLQYYFG</sequence>
<accession>A0A2A2I3H8</accession>
<proteinExistence type="predicted"/>
<reference evidence="2 3" key="1">
    <citation type="submission" date="2017-07" db="EMBL/GenBank/DDBJ databases">
        <title>Tamlnaduibacter salinus (Mi-7) genome sequencing.</title>
        <authorList>
            <person name="Verma A."/>
            <person name="Krishnamurthi S."/>
        </authorList>
    </citation>
    <scope>NUCLEOTIDE SEQUENCE [LARGE SCALE GENOMIC DNA]</scope>
    <source>
        <strain evidence="2 3">Mi-7</strain>
    </source>
</reference>
<name>A0A2A2I3H8_9GAMM</name>
<feature type="transmembrane region" description="Helical" evidence="1">
    <location>
        <begin position="42"/>
        <end position="60"/>
    </location>
</feature>
<comment type="caution">
    <text evidence="2">The sequence shown here is derived from an EMBL/GenBank/DDBJ whole genome shotgun (WGS) entry which is preliminary data.</text>
</comment>
<dbReference type="EMBL" id="NMPM01000036">
    <property type="protein sequence ID" value="PAV26142.1"/>
    <property type="molecule type" value="Genomic_DNA"/>
</dbReference>
<gene>
    <name evidence="2" type="ORF">CF392_07110</name>
</gene>
<organism evidence="2 3">
    <name type="scientific">Tamilnaduibacter salinus</name>
    <dbReference type="NCBI Taxonomy" id="1484056"/>
    <lineage>
        <taxon>Bacteria</taxon>
        <taxon>Pseudomonadati</taxon>
        <taxon>Pseudomonadota</taxon>
        <taxon>Gammaproteobacteria</taxon>
        <taxon>Pseudomonadales</taxon>
        <taxon>Marinobacteraceae</taxon>
        <taxon>Tamilnaduibacter</taxon>
    </lineage>
</organism>
<keyword evidence="1" id="KW-0472">Membrane</keyword>